<dbReference type="Proteomes" id="UP001140091">
    <property type="component" value="Unassembled WGS sequence"/>
</dbReference>
<reference evidence="1" key="1">
    <citation type="submission" date="2022-06" db="EMBL/GenBank/DDBJ databases">
        <title>Genome Sequence of Candolleomyces eurysporus.</title>
        <authorList>
            <person name="Buettner E."/>
        </authorList>
    </citation>
    <scope>NUCLEOTIDE SEQUENCE</scope>
    <source>
        <strain evidence="1">VTCC 930004</strain>
    </source>
</reference>
<proteinExistence type="predicted"/>
<feature type="non-terminal residue" evidence="1">
    <location>
        <position position="141"/>
    </location>
</feature>
<dbReference type="SUPFAM" id="SSF50370">
    <property type="entry name" value="Ricin B-like lectins"/>
    <property type="match status" value="1"/>
</dbReference>
<dbReference type="Gene3D" id="2.80.10.50">
    <property type="match status" value="1"/>
</dbReference>
<dbReference type="AlphaFoldDB" id="A0A9W8JE36"/>
<keyword evidence="2" id="KW-1185">Reference proteome</keyword>
<evidence type="ECO:0000313" key="1">
    <source>
        <dbReference type="EMBL" id="KAJ2932359.1"/>
    </source>
</evidence>
<dbReference type="OrthoDB" id="2820732at2759"/>
<protein>
    <recommendedName>
        <fullName evidence="3">Ricin B lectin domain-containing protein</fullName>
    </recommendedName>
</protein>
<sequence>MVAGRQILTNLQYIHRVADLEGGAVNMPIIGYTRHGRPNQIFNFHPENDTQARISIPMPGGDLRATSANPSPGAIIRGAEGDGSLYTVHERPNSVVKLSIKSRDGNTSLFWTLESNDLKTQVTLKPDNGGANQLWALSPPS</sequence>
<gene>
    <name evidence="1" type="ORF">H1R20_g4767</name>
</gene>
<organism evidence="1 2">
    <name type="scientific">Candolleomyces eurysporus</name>
    <dbReference type="NCBI Taxonomy" id="2828524"/>
    <lineage>
        <taxon>Eukaryota</taxon>
        <taxon>Fungi</taxon>
        <taxon>Dikarya</taxon>
        <taxon>Basidiomycota</taxon>
        <taxon>Agaricomycotina</taxon>
        <taxon>Agaricomycetes</taxon>
        <taxon>Agaricomycetidae</taxon>
        <taxon>Agaricales</taxon>
        <taxon>Agaricineae</taxon>
        <taxon>Psathyrellaceae</taxon>
        <taxon>Candolleomyces</taxon>
    </lineage>
</organism>
<evidence type="ECO:0008006" key="3">
    <source>
        <dbReference type="Google" id="ProtNLM"/>
    </source>
</evidence>
<dbReference type="EMBL" id="JANBPK010000774">
    <property type="protein sequence ID" value="KAJ2932359.1"/>
    <property type="molecule type" value="Genomic_DNA"/>
</dbReference>
<dbReference type="InterPro" id="IPR035992">
    <property type="entry name" value="Ricin_B-like_lectins"/>
</dbReference>
<accession>A0A9W8JE36</accession>
<name>A0A9W8JE36_9AGAR</name>
<evidence type="ECO:0000313" key="2">
    <source>
        <dbReference type="Proteomes" id="UP001140091"/>
    </source>
</evidence>
<comment type="caution">
    <text evidence="1">The sequence shown here is derived from an EMBL/GenBank/DDBJ whole genome shotgun (WGS) entry which is preliminary data.</text>
</comment>